<keyword evidence="3" id="KW-1185">Reference proteome</keyword>
<comment type="caution">
    <text evidence="2">The sequence shown here is derived from an EMBL/GenBank/DDBJ whole genome shotgun (WGS) entry which is preliminary data.</text>
</comment>
<evidence type="ECO:0000256" key="1">
    <source>
        <dbReference type="SAM" id="MobiDB-lite"/>
    </source>
</evidence>
<proteinExistence type="predicted"/>
<evidence type="ECO:0000313" key="2">
    <source>
        <dbReference type="EMBL" id="MCX5619401.1"/>
    </source>
</evidence>
<feature type="region of interest" description="Disordered" evidence="1">
    <location>
        <begin position="228"/>
        <end position="247"/>
    </location>
</feature>
<name>A0ABT3WK24_9PROT</name>
<feature type="compositionally biased region" description="Pro residues" evidence="1">
    <location>
        <begin position="238"/>
        <end position="247"/>
    </location>
</feature>
<dbReference type="EMBL" id="JANIDX010000002">
    <property type="protein sequence ID" value="MCX5619401.1"/>
    <property type="molecule type" value="Genomic_DNA"/>
</dbReference>
<reference evidence="2 3" key="1">
    <citation type="submission" date="2022-07" db="EMBL/GenBank/DDBJ databases">
        <title>Bombella genomes.</title>
        <authorList>
            <person name="Harer L."/>
            <person name="Styblova S."/>
            <person name="Ehrmann M."/>
        </authorList>
    </citation>
    <scope>NUCLEOTIDE SEQUENCE [LARGE SCALE GENOMIC DNA]</scope>
    <source>
        <strain evidence="2 3">TMW 2.2556</strain>
    </source>
</reference>
<accession>A0ABT3WK24</accession>
<protein>
    <submittedName>
        <fullName evidence="2">Uncharacterized protein</fullName>
    </submittedName>
</protein>
<dbReference type="RefSeq" id="WP_266137469.1">
    <property type="nucleotide sequence ID" value="NZ_JANIDX010000002.1"/>
</dbReference>
<dbReference type="Proteomes" id="UP001165575">
    <property type="component" value="Unassembled WGS sequence"/>
</dbReference>
<organism evidence="2 3">
    <name type="scientific">Bombella pollinis</name>
    <dbReference type="NCBI Taxonomy" id="2967337"/>
    <lineage>
        <taxon>Bacteria</taxon>
        <taxon>Pseudomonadati</taxon>
        <taxon>Pseudomonadota</taxon>
        <taxon>Alphaproteobacteria</taxon>
        <taxon>Acetobacterales</taxon>
        <taxon>Acetobacteraceae</taxon>
        <taxon>Bombella</taxon>
    </lineage>
</organism>
<sequence length="247" mass="27299">MIRFATLLCAAMAAGSGLFLYTKKHETLVLNQDIRKTVEETRRVQQETAILRTQWALLNQPDRLSALSQRVLPQLRQVEPTQFVQLANLRERLPAISHHVIAMTPAREQARRTLVALTTPAAPTTATPHDDSLLTEHHTTHTHSPASIADKQSVTNHSLEQDLALLSGPDNTKATRPHRHDADATILHKSHSVTSHPHTEATDDVAWHPSASHQEGHHSHERGIHTSALSFGDDDQAPLPPPTPLTN</sequence>
<gene>
    <name evidence="2" type="ORF">NQF89_03050</name>
</gene>
<evidence type="ECO:0000313" key="3">
    <source>
        <dbReference type="Proteomes" id="UP001165575"/>
    </source>
</evidence>
<feature type="compositionally biased region" description="Basic and acidic residues" evidence="1">
    <location>
        <begin position="128"/>
        <end position="139"/>
    </location>
</feature>
<feature type="region of interest" description="Disordered" evidence="1">
    <location>
        <begin position="120"/>
        <end position="152"/>
    </location>
</feature>